<comment type="caution">
    <text evidence="5">The sequence shown here is derived from an EMBL/GenBank/DDBJ whole genome shotgun (WGS) entry which is preliminary data.</text>
</comment>
<proteinExistence type="predicted"/>
<evidence type="ECO:0000259" key="4">
    <source>
        <dbReference type="Pfam" id="PF25019"/>
    </source>
</evidence>
<protein>
    <submittedName>
        <fullName evidence="5">Putative disease resistance protein</fullName>
    </submittedName>
</protein>
<dbReference type="InterPro" id="IPR056789">
    <property type="entry name" value="LRR_R13L1-DRL21"/>
</dbReference>
<dbReference type="AlphaFoldDB" id="A0A438CQY9"/>
<dbReference type="Pfam" id="PF25019">
    <property type="entry name" value="LRR_R13L1-DRL21"/>
    <property type="match status" value="1"/>
</dbReference>
<accession>A0A438CQY9</accession>
<feature type="domain" description="R13L1/DRL21-like LRR repeat region" evidence="4">
    <location>
        <begin position="28"/>
        <end position="164"/>
    </location>
</feature>
<dbReference type="InterPro" id="IPR032675">
    <property type="entry name" value="LRR_dom_sf"/>
</dbReference>
<keyword evidence="2" id="KW-0611">Plant defense</keyword>
<evidence type="ECO:0000313" key="5">
    <source>
        <dbReference type="EMBL" id="RVW25631.1"/>
    </source>
</evidence>
<evidence type="ECO:0000256" key="2">
    <source>
        <dbReference type="ARBA" id="ARBA00022821"/>
    </source>
</evidence>
<feature type="region of interest" description="Disordered" evidence="3">
    <location>
        <begin position="71"/>
        <end position="94"/>
    </location>
</feature>
<dbReference type="Gene3D" id="3.80.10.10">
    <property type="entry name" value="Ribonuclease Inhibitor"/>
    <property type="match status" value="4"/>
</dbReference>
<evidence type="ECO:0000256" key="1">
    <source>
        <dbReference type="ARBA" id="ARBA00022614"/>
    </source>
</evidence>
<dbReference type="Proteomes" id="UP000288805">
    <property type="component" value="Unassembled WGS sequence"/>
</dbReference>
<dbReference type="EMBL" id="QGNW01002074">
    <property type="protein sequence ID" value="RVW25631.1"/>
    <property type="molecule type" value="Genomic_DNA"/>
</dbReference>
<gene>
    <name evidence="5" type="primary">VvCHDh000724_4</name>
    <name evidence="5" type="ORF">CK203_104948</name>
</gene>
<sequence>MMPLQMHRLTSLQTLSHFVVGKNGGSGIGDLRNMSHLQGKLLMTGLQNVASFWDAAEAKLKDKHEIDELAYEQEHDETPSEQSGNLDDSRHGRVDTDLPSLKYLTIKGMEGIKMVGTEFYKDGCSSLVPFPSLETLKFENMLEWEHRNKADYFPCLLELSIRACPNLRELPNLFPSLAILDIDGCLELAALPRLPLIRELELMKCGEGVLQSVAKFTSLTYLHLSHISEIEFLPEGFFHHLTALEELQISHFCRLTTLSNEIGLQNLPYLKRLKISACPCLEELPQNLHSLVSLIELKVWKCPRLVSFPESGFPSMLRILEIKDCEPLESLPEWIMHNNDGNKKNTMSHLLEYFVIEGCSTLKCLPRGKLPSTLKKLEIQNCMNLDSLPEDMTSVQFLKISACSIVSFPKGGLHTVPSSNFMKLKQLIINKCMKLESLPEGLHNLMYLDHLEIAECPLLFSFPGPGLPTTKLRTLKISNCINFKSLPNRIYNLTSLQELCIDGCCSLASLPEGGLPNSLILLSILDCKNLKPSYDWGLHRLTSLNHFSFGGCPDLMSLPEEWLLPTTISSVHLQWLPRLKSLPRGLQKLKSLEKLEIWECGNLLTLPEEGQSKMQWNLQFWDVL</sequence>
<keyword evidence="1" id="KW-0433">Leucine-rich repeat</keyword>
<reference evidence="5 6" key="1">
    <citation type="journal article" date="2018" name="PLoS Genet.">
        <title>Population sequencing reveals clonal diversity and ancestral inbreeding in the grapevine cultivar Chardonnay.</title>
        <authorList>
            <person name="Roach M.J."/>
            <person name="Johnson D.L."/>
            <person name="Bohlmann J."/>
            <person name="van Vuuren H.J."/>
            <person name="Jones S.J."/>
            <person name="Pretorius I.S."/>
            <person name="Schmidt S.A."/>
            <person name="Borneman A.R."/>
        </authorList>
    </citation>
    <scope>NUCLEOTIDE SEQUENCE [LARGE SCALE GENOMIC DNA]</scope>
    <source>
        <strain evidence="6">cv. Chardonnay</strain>
        <tissue evidence="5">Leaf</tissue>
    </source>
</reference>
<evidence type="ECO:0000256" key="3">
    <source>
        <dbReference type="SAM" id="MobiDB-lite"/>
    </source>
</evidence>
<dbReference type="GO" id="GO:0006952">
    <property type="term" value="P:defense response"/>
    <property type="evidence" value="ECO:0007669"/>
    <property type="project" value="UniProtKB-KW"/>
</dbReference>
<name>A0A438CQY9_VITVI</name>
<dbReference type="PANTHER" id="PTHR36766:SF31">
    <property type="entry name" value="DISEASE RESISTANCE RPP13-LIKE PROTEIN 1"/>
    <property type="match status" value="1"/>
</dbReference>
<organism evidence="5 6">
    <name type="scientific">Vitis vinifera</name>
    <name type="common">Grape</name>
    <dbReference type="NCBI Taxonomy" id="29760"/>
    <lineage>
        <taxon>Eukaryota</taxon>
        <taxon>Viridiplantae</taxon>
        <taxon>Streptophyta</taxon>
        <taxon>Embryophyta</taxon>
        <taxon>Tracheophyta</taxon>
        <taxon>Spermatophyta</taxon>
        <taxon>Magnoliopsida</taxon>
        <taxon>eudicotyledons</taxon>
        <taxon>Gunneridae</taxon>
        <taxon>Pentapetalae</taxon>
        <taxon>rosids</taxon>
        <taxon>Vitales</taxon>
        <taxon>Vitaceae</taxon>
        <taxon>Viteae</taxon>
        <taxon>Vitis</taxon>
    </lineage>
</organism>
<dbReference type="SUPFAM" id="SSF52058">
    <property type="entry name" value="L domain-like"/>
    <property type="match status" value="3"/>
</dbReference>
<dbReference type="PANTHER" id="PTHR36766">
    <property type="entry name" value="PLANT BROAD-SPECTRUM MILDEW RESISTANCE PROTEIN RPW8"/>
    <property type="match status" value="1"/>
</dbReference>
<evidence type="ECO:0000313" key="6">
    <source>
        <dbReference type="Proteomes" id="UP000288805"/>
    </source>
</evidence>